<sequence>MRRPLPLPHLLAAALALTAPALALAAAPAARAGDDARVSADCARGADGELRLKGDDGKVEVELRIDTRRGGAHWSVALVHERRVAWRGSARTRSNGSLRIRRTLPDYPGADEISVRASGPRGVSCLATATLEG</sequence>
<comment type="caution">
    <text evidence="2">The sequence shown here is derived from an EMBL/GenBank/DDBJ whole genome shotgun (WGS) entry which is preliminary data.</text>
</comment>
<keyword evidence="3" id="KW-1185">Reference proteome</keyword>
<protein>
    <recommendedName>
        <fullName evidence="4">Ig-like domain-containing protein</fullName>
    </recommendedName>
</protein>
<keyword evidence="1" id="KW-0732">Signal</keyword>
<dbReference type="Proteomes" id="UP001284601">
    <property type="component" value="Unassembled WGS sequence"/>
</dbReference>
<feature type="signal peptide" evidence="1">
    <location>
        <begin position="1"/>
        <end position="25"/>
    </location>
</feature>
<proteinExistence type="predicted"/>
<gene>
    <name evidence="2" type="ORF">R7226_28600</name>
</gene>
<evidence type="ECO:0008006" key="4">
    <source>
        <dbReference type="Google" id="ProtNLM"/>
    </source>
</evidence>
<dbReference type="EMBL" id="JAWSTH010000135">
    <property type="protein sequence ID" value="MDW5598353.1"/>
    <property type="molecule type" value="Genomic_DNA"/>
</dbReference>
<accession>A0ABU4HYE4</accession>
<evidence type="ECO:0000313" key="2">
    <source>
        <dbReference type="EMBL" id="MDW5598353.1"/>
    </source>
</evidence>
<name>A0ABU4HYE4_9ACTN</name>
<reference evidence="3" key="1">
    <citation type="submission" date="2023-07" db="EMBL/GenBank/DDBJ databases">
        <title>Conexibacter stalactiti sp. nov., isolated from stalactites in a lava cave and emended description of the genus Conexibacter.</title>
        <authorList>
            <person name="Lee S.D."/>
        </authorList>
    </citation>
    <scope>NUCLEOTIDE SEQUENCE [LARGE SCALE GENOMIC DNA]</scope>
    <source>
        <strain evidence="3">KCTC 39840</strain>
    </source>
</reference>
<dbReference type="RefSeq" id="WP_318600879.1">
    <property type="nucleotide sequence ID" value="NZ_JAWSTH010000135.1"/>
</dbReference>
<feature type="chain" id="PRO_5045607920" description="Ig-like domain-containing protein" evidence="1">
    <location>
        <begin position="26"/>
        <end position="133"/>
    </location>
</feature>
<evidence type="ECO:0000256" key="1">
    <source>
        <dbReference type="SAM" id="SignalP"/>
    </source>
</evidence>
<organism evidence="2 3">
    <name type="scientific">Conexibacter stalactiti</name>
    <dbReference type="NCBI Taxonomy" id="1940611"/>
    <lineage>
        <taxon>Bacteria</taxon>
        <taxon>Bacillati</taxon>
        <taxon>Actinomycetota</taxon>
        <taxon>Thermoleophilia</taxon>
        <taxon>Solirubrobacterales</taxon>
        <taxon>Conexibacteraceae</taxon>
        <taxon>Conexibacter</taxon>
    </lineage>
</organism>
<evidence type="ECO:0000313" key="3">
    <source>
        <dbReference type="Proteomes" id="UP001284601"/>
    </source>
</evidence>